<proteinExistence type="predicted"/>
<organism evidence="1">
    <name type="scientific">uncultured Caudovirales phage</name>
    <dbReference type="NCBI Taxonomy" id="2100421"/>
    <lineage>
        <taxon>Viruses</taxon>
        <taxon>Duplodnaviria</taxon>
        <taxon>Heunggongvirae</taxon>
        <taxon>Uroviricota</taxon>
        <taxon>Caudoviricetes</taxon>
        <taxon>Peduoviridae</taxon>
        <taxon>Maltschvirus</taxon>
        <taxon>Maltschvirus maltsch</taxon>
    </lineage>
</organism>
<accession>A0A6J5LS59</accession>
<reference evidence="1" key="1">
    <citation type="submission" date="2020-04" db="EMBL/GenBank/DDBJ databases">
        <authorList>
            <person name="Chiriac C."/>
            <person name="Salcher M."/>
            <person name="Ghai R."/>
            <person name="Kavagutti S V."/>
        </authorList>
    </citation>
    <scope>NUCLEOTIDE SEQUENCE</scope>
</reference>
<name>A0A6J5LS59_9CAUD</name>
<sequence length="71" mass="8349">MSNEHKSLSSKLLSYSKHSGVSVVVTLNPLWWKLRPWSRRETTEWAGPDERVYAVGWLFLTVRIFIDNGEW</sequence>
<dbReference type="EMBL" id="LR796341">
    <property type="protein sequence ID" value="CAB4137178.1"/>
    <property type="molecule type" value="Genomic_DNA"/>
</dbReference>
<evidence type="ECO:0000313" key="1">
    <source>
        <dbReference type="EMBL" id="CAB4137178.1"/>
    </source>
</evidence>
<gene>
    <name evidence="1" type="ORF">UFOVP328_6</name>
</gene>
<protein>
    <submittedName>
        <fullName evidence="1">Uncharacterized protein</fullName>
    </submittedName>
</protein>